<dbReference type="InterPro" id="IPR033403">
    <property type="entry name" value="DUF5110"/>
</dbReference>
<dbReference type="GO" id="GO:0004558">
    <property type="term" value="F:alpha-1,4-glucosidase activity"/>
    <property type="evidence" value="ECO:0007669"/>
    <property type="project" value="UniProtKB-EC"/>
</dbReference>
<dbReference type="InterPro" id="IPR048395">
    <property type="entry name" value="Glyco_hydro_31_C"/>
</dbReference>
<comment type="similarity">
    <text evidence="1 4">Belongs to the glycosyl hydrolase 31 family.</text>
</comment>
<evidence type="ECO:0000256" key="2">
    <source>
        <dbReference type="ARBA" id="ARBA00022801"/>
    </source>
</evidence>
<dbReference type="Gene3D" id="2.60.40.1760">
    <property type="entry name" value="glycosyl hydrolase (family 31)"/>
    <property type="match status" value="1"/>
</dbReference>
<proteinExistence type="inferred from homology"/>
<dbReference type="Gene3D" id="2.60.40.1180">
    <property type="entry name" value="Golgi alpha-mannosidase II"/>
    <property type="match status" value="2"/>
</dbReference>
<reference evidence="10 11" key="1">
    <citation type="submission" date="2020-08" db="EMBL/GenBank/DDBJ databases">
        <title>Genomic Encyclopedia of Type Strains, Phase IV (KMG-V): Genome sequencing to study the core and pangenomes of soil and plant-associated prokaryotes.</title>
        <authorList>
            <person name="Whitman W."/>
        </authorList>
    </citation>
    <scope>NUCLEOTIDE SEQUENCE [LARGE SCALE GENOMIC DNA]</scope>
    <source>
        <strain evidence="10 11">M8UP14</strain>
    </source>
</reference>
<accession>A0A7W7ZGT0</accession>
<name>A0A7W7ZGT0_9BACT</name>
<dbReference type="SUPFAM" id="SSF51011">
    <property type="entry name" value="Glycosyl hydrolase domain"/>
    <property type="match status" value="1"/>
</dbReference>
<evidence type="ECO:0000256" key="4">
    <source>
        <dbReference type="RuleBase" id="RU361185"/>
    </source>
</evidence>
<dbReference type="Pfam" id="PF01055">
    <property type="entry name" value="Glyco_hydro_31_2nd"/>
    <property type="match status" value="1"/>
</dbReference>
<evidence type="ECO:0000259" key="9">
    <source>
        <dbReference type="Pfam" id="PF21365"/>
    </source>
</evidence>
<evidence type="ECO:0000313" key="10">
    <source>
        <dbReference type="EMBL" id="MBB5059562.1"/>
    </source>
</evidence>
<evidence type="ECO:0000259" key="8">
    <source>
        <dbReference type="Pfam" id="PF17137"/>
    </source>
</evidence>
<dbReference type="CDD" id="cd06604">
    <property type="entry name" value="GH31_glucosidase_II_MalA"/>
    <property type="match status" value="1"/>
</dbReference>
<dbReference type="InterPro" id="IPR017853">
    <property type="entry name" value="GH"/>
</dbReference>
<keyword evidence="3 4" id="KW-0326">Glycosidase</keyword>
<keyword evidence="5" id="KW-0732">Signal</keyword>
<feature type="domain" description="Glycosyl hydrolase family 31 C-terminal" evidence="9">
    <location>
        <begin position="601"/>
        <end position="710"/>
    </location>
</feature>
<keyword evidence="11" id="KW-1185">Reference proteome</keyword>
<feature type="domain" description="Glycoside hydrolase family 31 N-terminal" evidence="7">
    <location>
        <begin position="49"/>
        <end position="217"/>
    </location>
</feature>
<dbReference type="Pfam" id="PF13802">
    <property type="entry name" value="Gal_mutarotas_2"/>
    <property type="match status" value="1"/>
</dbReference>
<feature type="domain" description="DUF5110" evidence="8">
    <location>
        <begin position="726"/>
        <end position="795"/>
    </location>
</feature>
<dbReference type="AlphaFoldDB" id="A0A7W7ZGT0"/>
<dbReference type="GO" id="GO:0005975">
    <property type="term" value="P:carbohydrate metabolic process"/>
    <property type="evidence" value="ECO:0007669"/>
    <property type="project" value="InterPro"/>
</dbReference>
<evidence type="ECO:0000259" key="7">
    <source>
        <dbReference type="Pfam" id="PF13802"/>
    </source>
</evidence>
<dbReference type="InterPro" id="IPR000322">
    <property type="entry name" value="Glyco_hydro_31_TIM"/>
</dbReference>
<dbReference type="Gene3D" id="3.20.20.80">
    <property type="entry name" value="Glycosidases"/>
    <property type="match status" value="1"/>
</dbReference>
<dbReference type="InterPro" id="IPR013780">
    <property type="entry name" value="Glyco_hydro_b"/>
</dbReference>
<dbReference type="InterPro" id="IPR025887">
    <property type="entry name" value="Glyco_hydro_31_N_dom"/>
</dbReference>
<evidence type="ECO:0000256" key="5">
    <source>
        <dbReference type="SAM" id="SignalP"/>
    </source>
</evidence>
<dbReference type="InterPro" id="IPR011013">
    <property type="entry name" value="Gal_mutarotase_sf_dom"/>
</dbReference>
<feature type="signal peptide" evidence="5">
    <location>
        <begin position="1"/>
        <end position="23"/>
    </location>
</feature>
<dbReference type="SUPFAM" id="SSF51445">
    <property type="entry name" value="(Trans)glycosidases"/>
    <property type="match status" value="1"/>
</dbReference>
<dbReference type="Pfam" id="PF21365">
    <property type="entry name" value="Glyco_hydro_31_3rd"/>
    <property type="match status" value="1"/>
</dbReference>
<comment type="caution">
    <text evidence="10">The sequence shown here is derived from an EMBL/GenBank/DDBJ whole genome shotgun (WGS) entry which is preliminary data.</text>
</comment>
<dbReference type="InterPro" id="IPR030458">
    <property type="entry name" value="Glyco_hydro_31_AS"/>
</dbReference>
<dbReference type="CDD" id="cd14752">
    <property type="entry name" value="GH31_N"/>
    <property type="match status" value="1"/>
</dbReference>
<dbReference type="PROSITE" id="PS00129">
    <property type="entry name" value="GLYCOSYL_HYDROL_F31_1"/>
    <property type="match status" value="1"/>
</dbReference>
<sequence length="835" mass="92312">MKSAFAILAVVLLPFVSGVPRYAAASNIAESVGISVLPDGVMVSHGGNTLRVTALRDDVLRVTASHARGQFPEKASWAVVPAALSESVKVVAGPNSPNGAVGFRTNSLQVSISVDMRITIRDLAGNILQEDAAPIEWHKHGFTVAKQKHQDDHFFGLGDKPGPLDRAGEAFTMWNTDMFGWQESTDPIYKTIPFFINFRAGHATGLLLDNTFRTNFDFGRSDPNEYTFGAVDGPLTYYFWSGPEPKKVVETYAWLTGTTPLPPMWSLGFQQSRYSYETETRLMTIANRLRADKIPSDALYLDIDFQEKNRPFTVDTKAFPRFKDMVSDLAKDHFHLIVITDLHIAKLPDAGYAPYDSGIAGDHFVKNPDGSVFSGVVWPGPAVFPDFTQKVSRDWWGTLYKGFTDEGVAGFWNDMNEPAVFEVPTKTMPDNVQHRIDEPGFARRTATHLEIHNVFGMENSRGTYEGLLKLQPDVRPFVLTRASYAGGQRYAATWTGDNSATWNHLRQTVPQIENLGLSGFAMTGADVGGFAGSPPPDLLTKWIEIGAFQPIDRDHSAKGTRDHEVWVDGPEHEAIRKHFIEERYRLMPYLYTSAEETSRTGLPIMRPLFLEFPDATTDGHPLDNDATGEFLFGDRILVAASPSPEEVAPYEVQLPPGQWYDYWTGERLAMLTAVGARDLEQRDALPPNKPIYITPKLAELPVYVRGGSIIPVAPLTQSTMEKPDGPLTLRVYPGAKCEGSVYQDDGTSFAYREGKFFRQHFSCTEAKNGAVTVKLEAPTGSFTPWWNSLRIEVYGLAGKQHIAVANGKSVKVEATTAASILIVPAASTATEVTFR</sequence>
<dbReference type="Pfam" id="PF17137">
    <property type="entry name" value="DUF5110"/>
    <property type="match status" value="1"/>
</dbReference>
<dbReference type="PANTHER" id="PTHR22762">
    <property type="entry name" value="ALPHA-GLUCOSIDASE"/>
    <property type="match status" value="1"/>
</dbReference>
<evidence type="ECO:0000256" key="1">
    <source>
        <dbReference type="ARBA" id="ARBA00007806"/>
    </source>
</evidence>
<gene>
    <name evidence="10" type="ORF">HDF16_004288</name>
</gene>
<dbReference type="PANTHER" id="PTHR22762:SF120">
    <property type="entry name" value="HETEROGLYCAN GLUCOSIDASE 1"/>
    <property type="match status" value="1"/>
</dbReference>
<dbReference type="EMBL" id="JACHIP010000006">
    <property type="protein sequence ID" value="MBB5059562.1"/>
    <property type="molecule type" value="Genomic_DNA"/>
</dbReference>
<evidence type="ECO:0000259" key="6">
    <source>
        <dbReference type="Pfam" id="PF01055"/>
    </source>
</evidence>
<evidence type="ECO:0000313" key="11">
    <source>
        <dbReference type="Proteomes" id="UP000540989"/>
    </source>
</evidence>
<dbReference type="GO" id="GO:0030246">
    <property type="term" value="F:carbohydrate binding"/>
    <property type="evidence" value="ECO:0007669"/>
    <property type="project" value="InterPro"/>
</dbReference>
<dbReference type="Proteomes" id="UP000540989">
    <property type="component" value="Unassembled WGS sequence"/>
</dbReference>
<evidence type="ECO:0000256" key="3">
    <source>
        <dbReference type="ARBA" id="ARBA00023295"/>
    </source>
</evidence>
<dbReference type="RefSeq" id="WP_184221185.1">
    <property type="nucleotide sequence ID" value="NZ_JACHIP010000006.1"/>
</dbReference>
<keyword evidence="2 4" id="KW-0378">Hydrolase</keyword>
<dbReference type="SUPFAM" id="SSF74650">
    <property type="entry name" value="Galactose mutarotase-like"/>
    <property type="match status" value="1"/>
</dbReference>
<feature type="domain" description="Glycoside hydrolase family 31 TIM barrel" evidence="6">
    <location>
        <begin position="259"/>
        <end position="592"/>
    </location>
</feature>
<dbReference type="EC" id="3.2.1.20" evidence="10"/>
<organism evidence="10 11">
    <name type="scientific">Granulicella aggregans</name>
    <dbReference type="NCBI Taxonomy" id="474949"/>
    <lineage>
        <taxon>Bacteria</taxon>
        <taxon>Pseudomonadati</taxon>
        <taxon>Acidobacteriota</taxon>
        <taxon>Terriglobia</taxon>
        <taxon>Terriglobales</taxon>
        <taxon>Acidobacteriaceae</taxon>
        <taxon>Granulicella</taxon>
    </lineage>
</organism>
<protein>
    <submittedName>
        <fullName evidence="10">Alpha-glucosidase</fullName>
        <ecNumber evidence="10">3.2.1.20</ecNumber>
    </submittedName>
</protein>
<feature type="chain" id="PRO_5030611267" evidence="5">
    <location>
        <begin position="24"/>
        <end position="835"/>
    </location>
</feature>